<accession>A0A1Q2ZT61</accession>
<evidence type="ECO:0000256" key="9">
    <source>
        <dbReference type="ARBA" id="ARBA00023193"/>
    </source>
</evidence>
<dbReference type="OrthoDB" id="3995390at2759"/>
<comment type="function">
    <text evidence="10">Acts as an inhibitor of cap-dependent translation. Competes with eIF4G1 and EAP1 for binding to eIF4E and interferes with the formation of the eIF4F complex, inhibiting translation and stabilizing mRNA.</text>
</comment>
<dbReference type="GO" id="GO:0017148">
    <property type="term" value="P:negative regulation of translation"/>
    <property type="evidence" value="ECO:0007669"/>
    <property type="project" value="UniProtKB-UniRule"/>
</dbReference>
<keyword evidence="5 10" id="KW-0396">Initiation factor</keyword>
<gene>
    <name evidence="12" type="ORF">ZYGR_0A02760</name>
</gene>
<feature type="compositionally biased region" description="Basic residues" evidence="11">
    <location>
        <begin position="51"/>
        <end position="70"/>
    </location>
</feature>
<keyword evidence="9 10" id="KW-0652">Protein synthesis inhibitor</keyword>
<evidence type="ECO:0000256" key="1">
    <source>
        <dbReference type="ARBA" id="ARBA00004496"/>
    </source>
</evidence>
<comment type="similarity">
    <text evidence="2 10">Belongs to the CAF20 family.</text>
</comment>
<name>A0A1Q2ZT61_ZYGRO</name>
<comment type="caution">
    <text evidence="12">The sequence shown here is derived from an EMBL/GenBank/DDBJ whole genome shotgun (WGS) entry which is preliminary data.</text>
</comment>
<feature type="region of interest" description="Disordered" evidence="11">
    <location>
        <begin position="51"/>
        <end position="135"/>
    </location>
</feature>
<evidence type="ECO:0000313" key="13">
    <source>
        <dbReference type="Proteomes" id="UP000187013"/>
    </source>
</evidence>
<dbReference type="EMBL" id="BDGX01000001">
    <property type="protein sequence ID" value="GAV46682.1"/>
    <property type="molecule type" value="Genomic_DNA"/>
</dbReference>
<evidence type="ECO:0000256" key="11">
    <source>
        <dbReference type="SAM" id="MobiDB-lite"/>
    </source>
</evidence>
<comment type="subcellular location">
    <subcellularLocation>
        <location evidence="1 10">Cytoplasm</location>
    </subcellularLocation>
</comment>
<dbReference type="Proteomes" id="UP000187013">
    <property type="component" value="Unassembled WGS sequence"/>
</dbReference>
<proteinExistence type="inferred from homology"/>
<evidence type="ECO:0000256" key="8">
    <source>
        <dbReference type="ARBA" id="ARBA00022917"/>
    </source>
</evidence>
<dbReference type="InterPro" id="IPR031456">
    <property type="entry name" value="Caf20"/>
</dbReference>
<dbReference type="GO" id="GO:0005737">
    <property type="term" value="C:cytoplasm"/>
    <property type="evidence" value="ECO:0007669"/>
    <property type="project" value="UniProtKB-SubCell"/>
</dbReference>
<dbReference type="eggNOG" id="ENOG502S2E7">
    <property type="taxonomic scope" value="Eukaryota"/>
</dbReference>
<evidence type="ECO:0000256" key="2">
    <source>
        <dbReference type="ARBA" id="ARBA00006057"/>
    </source>
</evidence>
<protein>
    <recommendedName>
        <fullName evidence="3 10">Cap-associated protein CAF20</fullName>
    </recommendedName>
</protein>
<evidence type="ECO:0000256" key="10">
    <source>
        <dbReference type="RuleBase" id="RU363005"/>
    </source>
</evidence>
<feature type="compositionally biased region" description="Basic and acidic residues" evidence="11">
    <location>
        <begin position="84"/>
        <end position="100"/>
    </location>
</feature>
<keyword evidence="7 10" id="KW-0810">Translation regulation</keyword>
<dbReference type="AlphaFoldDB" id="A0A1Q2ZT61"/>
<dbReference type="OMA" id="GRPKVKH"/>
<evidence type="ECO:0000256" key="6">
    <source>
        <dbReference type="ARBA" id="ARBA00022553"/>
    </source>
</evidence>
<dbReference type="GO" id="GO:0045727">
    <property type="term" value="P:positive regulation of translation"/>
    <property type="evidence" value="ECO:0007669"/>
    <property type="project" value="EnsemblFungi"/>
</dbReference>
<evidence type="ECO:0000256" key="3">
    <source>
        <dbReference type="ARBA" id="ARBA00020270"/>
    </source>
</evidence>
<reference evidence="12 13" key="1">
    <citation type="submission" date="2016-08" db="EMBL/GenBank/DDBJ databases">
        <title>Draft genome sequence of allopolyploid Zygosaccharomyces rouxii.</title>
        <authorList>
            <person name="Watanabe J."/>
            <person name="Uehara K."/>
            <person name="Mogi Y."/>
            <person name="Tsukioka Y."/>
        </authorList>
    </citation>
    <scope>NUCLEOTIDE SEQUENCE [LARGE SCALE GENOMIC DNA]</scope>
    <source>
        <strain evidence="12 13">NBRC 110957</strain>
    </source>
</reference>
<evidence type="ECO:0000256" key="4">
    <source>
        <dbReference type="ARBA" id="ARBA00022490"/>
    </source>
</evidence>
<evidence type="ECO:0000256" key="7">
    <source>
        <dbReference type="ARBA" id="ARBA00022845"/>
    </source>
</evidence>
<dbReference type="GO" id="GO:0030447">
    <property type="term" value="P:filamentous growth"/>
    <property type="evidence" value="ECO:0007669"/>
    <property type="project" value="EnsemblFungi"/>
</dbReference>
<dbReference type="GO" id="GO:0010606">
    <property type="term" value="P:positive regulation of cytoplasmic mRNA processing body assembly"/>
    <property type="evidence" value="ECO:0007669"/>
    <property type="project" value="EnsemblFungi"/>
</dbReference>
<keyword evidence="4 10" id="KW-0963">Cytoplasm</keyword>
<dbReference type="GO" id="GO:0008190">
    <property type="term" value="F:eukaryotic initiation factor 4E binding"/>
    <property type="evidence" value="ECO:0007669"/>
    <property type="project" value="EnsemblFungi"/>
</dbReference>
<organism evidence="12 13">
    <name type="scientific">Zygosaccharomyces rouxii</name>
    <dbReference type="NCBI Taxonomy" id="4956"/>
    <lineage>
        <taxon>Eukaryota</taxon>
        <taxon>Fungi</taxon>
        <taxon>Dikarya</taxon>
        <taxon>Ascomycota</taxon>
        <taxon>Saccharomycotina</taxon>
        <taxon>Saccharomycetes</taxon>
        <taxon>Saccharomycetales</taxon>
        <taxon>Saccharomycetaceae</taxon>
        <taxon>Zygosaccharomyces</taxon>
    </lineage>
</organism>
<keyword evidence="8 10" id="KW-0648">Protein biosynthesis</keyword>
<sequence length="156" mass="17664">MVRYTIEELLQLKPSEALTPNFDAVEFRAMIEKVKHLQALKEEEFGHFGHFNRRRSSHHHGKPKVKHTKPKVTIDSDGWSTFEANKKGSGDEEEQEKPARESAPQPTIAQETIKVKPNNKNISSTKPADAKDIVADKPIQSFNAFAALESEEEDDE</sequence>
<evidence type="ECO:0000256" key="5">
    <source>
        <dbReference type="ARBA" id="ARBA00022540"/>
    </source>
</evidence>
<evidence type="ECO:0000313" key="12">
    <source>
        <dbReference type="EMBL" id="GAV46682.1"/>
    </source>
</evidence>
<dbReference type="Pfam" id="PF17052">
    <property type="entry name" value="CAF20"/>
    <property type="match status" value="1"/>
</dbReference>
<keyword evidence="6" id="KW-0597">Phosphoprotein</keyword>
<dbReference type="GO" id="GO:0003743">
    <property type="term" value="F:translation initiation factor activity"/>
    <property type="evidence" value="ECO:0007669"/>
    <property type="project" value="UniProtKB-KW"/>
</dbReference>